<evidence type="ECO:0000256" key="5">
    <source>
        <dbReference type="ARBA" id="ARBA00023136"/>
    </source>
</evidence>
<proteinExistence type="inferred from homology"/>
<feature type="transmembrane region" description="Helical" evidence="8">
    <location>
        <begin position="27"/>
        <end position="46"/>
    </location>
</feature>
<organism evidence="10 11">
    <name type="scientific">Hippolais icterina</name>
    <name type="common">icterine warbler</name>
    <dbReference type="NCBI Taxonomy" id="68497"/>
    <lineage>
        <taxon>Eukaryota</taxon>
        <taxon>Metazoa</taxon>
        <taxon>Chordata</taxon>
        <taxon>Craniata</taxon>
        <taxon>Vertebrata</taxon>
        <taxon>Euteleostomi</taxon>
        <taxon>Archelosauria</taxon>
        <taxon>Archosauria</taxon>
        <taxon>Dinosauria</taxon>
        <taxon>Saurischia</taxon>
        <taxon>Theropoda</taxon>
        <taxon>Coelurosauria</taxon>
        <taxon>Aves</taxon>
        <taxon>Neognathae</taxon>
        <taxon>Neoaves</taxon>
        <taxon>Telluraves</taxon>
        <taxon>Australaves</taxon>
        <taxon>Passeriformes</taxon>
        <taxon>Sylvioidea</taxon>
        <taxon>Sylviidae</taxon>
        <taxon>Acrocephalinae</taxon>
        <taxon>Hippolais</taxon>
    </lineage>
</organism>
<comment type="catalytic activity">
    <reaction evidence="7">
        <text>4 Fe(II)-[cytochrome c] + O2 + 8 H(+)(in) = 4 Fe(III)-[cytochrome c] + 2 H2O + 4 H(+)(out)</text>
        <dbReference type="Rhea" id="RHEA:11436"/>
        <dbReference type="Rhea" id="RHEA-COMP:10350"/>
        <dbReference type="Rhea" id="RHEA-COMP:14399"/>
        <dbReference type="ChEBI" id="CHEBI:15377"/>
        <dbReference type="ChEBI" id="CHEBI:15378"/>
        <dbReference type="ChEBI" id="CHEBI:15379"/>
        <dbReference type="ChEBI" id="CHEBI:29033"/>
        <dbReference type="ChEBI" id="CHEBI:29034"/>
        <dbReference type="EC" id="7.1.1.9"/>
    </reaction>
    <physiologicalReaction direction="left-to-right" evidence="7">
        <dbReference type="Rhea" id="RHEA:11437"/>
    </physiologicalReaction>
</comment>
<dbReference type="GO" id="GO:0016020">
    <property type="term" value="C:membrane"/>
    <property type="evidence" value="ECO:0007669"/>
    <property type="project" value="UniProtKB-SubCell"/>
</dbReference>
<evidence type="ECO:0000256" key="7">
    <source>
        <dbReference type="ARBA" id="ARBA00049512"/>
    </source>
</evidence>
<evidence type="ECO:0000256" key="3">
    <source>
        <dbReference type="ARBA" id="ARBA00015946"/>
    </source>
</evidence>
<evidence type="ECO:0000256" key="8">
    <source>
        <dbReference type="SAM" id="Phobius"/>
    </source>
</evidence>
<keyword evidence="4 8" id="KW-0812">Transmembrane</keyword>
<dbReference type="GO" id="GO:0022900">
    <property type="term" value="P:electron transport chain"/>
    <property type="evidence" value="ECO:0007669"/>
    <property type="project" value="InterPro"/>
</dbReference>
<feature type="non-terminal residue" evidence="10">
    <location>
        <position position="1"/>
    </location>
</feature>
<comment type="similarity">
    <text evidence="2">Belongs to the cytochrome c oxidase subunit 2 family.</text>
</comment>
<evidence type="ECO:0000259" key="9">
    <source>
        <dbReference type="PROSITE" id="PS50999"/>
    </source>
</evidence>
<dbReference type="PROSITE" id="PS50999">
    <property type="entry name" value="COX2_TM"/>
    <property type="match status" value="1"/>
</dbReference>
<dbReference type="InterPro" id="IPR011759">
    <property type="entry name" value="Cyt_c_oxidase_su2_TM_dom"/>
</dbReference>
<reference evidence="10 11" key="1">
    <citation type="submission" date="2019-09" db="EMBL/GenBank/DDBJ databases">
        <title>Bird 10,000 Genomes (B10K) Project - Family phase.</title>
        <authorList>
            <person name="Zhang G."/>
        </authorList>
    </citation>
    <scope>NUCLEOTIDE SEQUENCE [LARGE SCALE GENOMIC DNA]</scope>
    <source>
        <strain evidence="10">B10K-DU-002-18</strain>
        <tissue evidence="10">Muscle</tissue>
    </source>
</reference>
<dbReference type="InterPro" id="IPR036257">
    <property type="entry name" value="Cyt_c_oxidase_su2_TM_sf"/>
</dbReference>
<evidence type="ECO:0000256" key="1">
    <source>
        <dbReference type="ARBA" id="ARBA00004141"/>
    </source>
</evidence>
<evidence type="ECO:0000256" key="2">
    <source>
        <dbReference type="ARBA" id="ARBA00007866"/>
    </source>
</evidence>
<keyword evidence="8" id="KW-1133">Transmembrane helix</keyword>
<dbReference type="GO" id="GO:0004129">
    <property type="term" value="F:cytochrome-c oxidase activity"/>
    <property type="evidence" value="ECO:0007669"/>
    <property type="project" value="UniProtKB-EC"/>
</dbReference>
<dbReference type="Gene3D" id="1.10.287.90">
    <property type="match status" value="1"/>
</dbReference>
<dbReference type="Proteomes" id="UP000527178">
    <property type="component" value="Unassembled WGS sequence"/>
</dbReference>
<evidence type="ECO:0000313" key="10">
    <source>
        <dbReference type="EMBL" id="NXR48829.1"/>
    </source>
</evidence>
<dbReference type="EMBL" id="VWYN01011287">
    <property type="protein sequence ID" value="NXR48829.1"/>
    <property type="molecule type" value="Genomic_DNA"/>
</dbReference>
<sequence length="53" mass="5885">MANQSKFCFQDASSPVTEELVEFHNHALMVTLAICSLVLHLLALILKEKLLSS</sequence>
<dbReference type="SUPFAM" id="SSF81464">
    <property type="entry name" value="Cytochrome c oxidase subunit II-like, transmembrane region"/>
    <property type="match status" value="1"/>
</dbReference>
<name>A0A7L2LNL8_9SYLV</name>
<dbReference type="Pfam" id="PF02790">
    <property type="entry name" value="COX2_TM"/>
    <property type="match status" value="1"/>
</dbReference>
<protein>
    <recommendedName>
        <fullName evidence="3">Cytochrome c oxidase subunit 2</fullName>
    </recommendedName>
    <alternativeName>
        <fullName evidence="6">Cytochrome c oxidase polypeptide II</fullName>
    </alternativeName>
</protein>
<dbReference type="AlphaFoldDB" id="A0A7L2LNL8"/>
<keyword evidence="5 8" id="KW-0472">Membrane</keyword>
<comment type="subcellular location">
    <subcellularLocation>
        <location evidence="1">Membrane</location>
        <topology evidence="1">Multi-pass membrane protein</topology>
    </subcellularLocation>
</comment>
<gene>
    <name evidence="10" type="primary">Mtco2_0</name>
    <name evidence="10" type="ORF">HIPICT_R15572</name>
</gene>
<comment type="caution">
    <text evidence="10">The sequence shown here is derived from an EMBL/GenBank/DDBJ whole genome shotgun (WGS) entry which is preliminary data.</text>
</comment>
<evidence type="ECO:0000256" key="6">
    <source>
        <dbReference type="ARBA" id="ARBA00031389"/>
    </source>
</evidence>
<evidence type="ECO:0000256" key="4">
    <source>
        <dbReference type="ARBA" id="ARBA00022692"/>
    </source>
</evidence>
<feature type="domain" description="Cytochrome oxidase subunit II transmembrane region profile" evidence="9">
    <location>
        <begin position="1"/>
        <end position="53"/>
    </location>
</feature>
<keyword evidence="11" id="KW-1185">Reference proteome</keyword>
<accession>A0A7L2LNL8</accession>
<evidence type="ECO:0000313" key="11">
    <source>
        <dbReference type="Proteomes" id="UP000527178"/>
    </source>
</evidence>
<feature type="non-terminal residue" evidence="10">
    <location>
        <position position="53"/>
    </location>
</feature>